<feature type="region of interest" description="Disordered" evidence="2">
    <location>
        <begin position="26"/>
        <end position="55"/>
    </location>
</feature>
<dbReference type="EMBL" id="PVNK01000110">
    <property type="protein sequence ID" value="PRQ02873.1"/>
    <property type="molecule type" value="Genomic_DNA"/>
</dbReference>
<keyword evidence="3" id="KW-1133">Transmembrane helix</keyword>
<proteinExistence type="predicted"/>
<comment type="caution">
    <text evidence="5">The sequence shown here is derived from an EMBL/GenBank/DDBJ whole genome shotgun (WGS) entry which is preliminary data.</text>
</comment>
<dbReference type="Proteomes" id="UP000237968">
    <property type="component" value="Unassembled WGS sequence"/>
</dbReference>
<dbReference type="AlphaFoldDB" id="A0A2S9YCQ6"/>
<dbReference type="PROSITE" id="PS50005">
    <property type="entry name" value="TPR"/>
    <property type="match status" value="1"/>
</dbReference>
<name>A0A2S9YCQ6_9BACT</name>
<feature type="compositionally biased region" description="Acidic residues" evidence="2">
    <location>
        <begin position="32"/>
        <end position="53"/>
    </location>
</feature>
<evidence type="ECO:0000256" key="2">
    <source>
        <dbReference type="SAM" id="MobiDB-lite"/>
    </source>
</evidence>
<evidence type="ECO:0000256" key="4">
    <source>
        <dbReference type="SAM" id="SignalP"/>
    </source>
</evidence>
<organism evidence="5 6">
    <name type="scientific">Enhygromyxa salina</name>
    <dbReference type="NCBI Taxonomy" id="215803"/>
    <lineage>
        <taxon>Bacteria</taxon>
        <taxon>Pseudomonadati</taxon>
        <taxon>Myxococcota</taxon>
        <taxon>Polyangia</taxon>
        <taxon>Nannocystales</taxon>
        <taxon>Nannocystaceae</taxon>
        <taxon>Enhygromyxa</taxon>
    </lineage>
</organism>
<dbReference type="InterPro" id="IPR011990">
    <property type="entry name" value="TPR-like_helical_dom_sf"/>
</dbReference>
<evidence type="ECO:0000313" key="5">
    <source>
        <dbReference type="EMBL" id="PRQ02873.1"/>
    </source>
</evidence>
<gene>
    <name evidence="5" type="ORF">ENSA5_20500</name>
</gene>
<feature type="compositionally biased region" description="Acidic residues" evidence="2">
    <location>
        <begin position="147"/>
        <end position="157"/>
    </location>
</feature>
<feature type="chain" id="PRO_5015635415" evidence="4">
    <location>
        <begin position="27"/>
        <end position="285"/>
    </location>
</feature>
<keyword evidence="6" id="KW-1185">Reference proteome</keyword>
<dbReference type="SUPFAM" id="SSF48452">
    <property type="entry name" value="TPR-like"/>
    <property type="match status" value="1"/>
</dbReference>
<keyword evidence="4" id="KW-0732">Signal</keyword>
<keyword evidence="1" id="KW-0802">TPR repeat</keyword>
<evidence type="ECO:0000313" key="6">
    <source>
        <dbReference type="Proteomes" id="UP000237968"/>
    </source>
</evidence>
<accession>A0A2S9YCQ6</accession>
<reference evidence="5 6" key="1">
    <citation type="submission" date="2018-03" db="EMBL/GenBank/DDBJ databases">
        <title>Draft Genome Sequences of the Obligatory Marine Myxobacteria Enhygromyxa salina SWB005.</title>
        <authorList>
            <person name="Poehlein A."/>
            <person name="Moghaddam J.A."/>
            <person name="Harms H."/>
            <person name="Alanjari M."/>
            <person name="Koenig G.M."/>
            <person name="Daniel R."/>
            <person name="Schaeberle T.F."/>
        </authorList>
    </citation>
    <scope>NUCLEOTIDE SEQUENCE [LARGE SCALE GENOMIC DNA]</scope>
    <source>
        <strain evidence="5 6">SWB005</strain>
    </source>
</reference>
<feature type="region of interest" description="Disordered" evidence="2">
    <location>
        <begin position="139"/>
        <end position="173"/>
    </location>
</feature>
<keyword evidence="3" id="KW-0472">Membrane</keyword>
<evidence type="ECO:0000256" key="1">
    <source>
        <dbReference type="PROSITE-ProRule" id="PRU00339"/>
    </source>
</evidence>
<feature type="signal peptide" evidence="4">
    <location>
        <begin position="1"/>
        <end position="26"/>
    </location>
</feature>
<dbReference type="InterPro" id="IPR019734">
    <property type="entry name" value="TPR_rpt"/>
</dbReference>
<feature type="transmembrane region" description="Helical" evidence="3">
    <location>
        <begin position="237"/>
        <end position="257"/>
    </location>
</feature>
<feature type="repeat" description="TPR" evidence="1">
    <location>
        <begin position="51"/>
        <end position="84"/>
    </location>
</feature>
<sequence>MTSLLSALSSITLSLSLALGSTVALAAPPEEPASDEAPADTGASDEEKDEAESLSEQAIVKFSAKDYDGAVELFQKAYDTDPQPNYLFNIGRVHEEAGKLEKAVEFYATFVKQPGVDIDSREVALDRLKVLRAILQETEVKEPEKGPEDEEPEDEAPENTSPVPPPDPVDQDAERKGKIMRGAGFGLLGVGAGVLIGGAVVGALAQSDNGKAGDAADPAAGQELLSSSQSKAVTADVLLGVGGALLLTGVVLVALGYRAKAKTERVALAPSFGPHGGGVGVHLRF</sequence>
<protein>
    <submittedName>
        <fullName evidence="5">Tetratricopeptide repeat protein</fullName>
    </submittedName>
</protein>
<dbReference type="Gene3D" id="1.25.40.10">
    <property type="entry name" value="Tetratricopeptide repeat domain"/>
    <property type="match status" value="1"/>
</dbReference>
<evidence type="ECO:0000256" key="3">
    <source>
        <dbReference type="SAM" id="Phobius"/>
    </source>
</evidence>
<keyword evidence="3" id="KW-0812">Transmembrane</keyword>